<feature type="compositionally biased region" description="Low complexity" evidence="1">
    <location>
        <begin position="1409"/>
        <end position="1433"/>
    </location>
</feature>
<feature type="region of interest" description="Disordered" evidence="1">
    <location>
        <begin position="707"/>
        <end position="732"/>
    </location>
</feature>
<accession>A0A2K3QEW0</accession>
<feature type="region of interest" description="Disordered" evidence="1">
    <location>
        <begin position="588"/>
        <end position="645"/>
    </location>
</feature>
<feature type="compositionally biased region" description="Polar residues" evidence="1">
    <location>
        <begin position="489"/>
        <end position="545"/>
    </location>
</feature>
<evidence type="ECO:0008006" key="4">
    <source>
        <dbReference type="Google" id="ProtNLM"/>
    </source>
</evidence>
<dbReference type="STRING" id="45235.A0A2K3QEW0"/>
<dbReference type="Proteomes" id="UP000236621">
    <property type="component" value="Unassembled WGS sequence"/>
</dbReference>
<protein>
    <recommendedName>
        <fullName evidence="4">Chromo domain-containing protein</fullName>
    </recommendedName>
</protein>
<feature type="compositionally biased region" description="Low complexity" evidence="1">
    <location>
        <begin position="604"/>
        <end position="615"/>
    </location>
</feature>
<sequence>MVSRTRLVADADGGVVAHPQAKRRKSRGGRGASADCSFSGMTTERPYLARNGVLTLAGRWPPALPELRCANGLTAHIEPAPSATGHFAFSLSFNLSLSFNCDSSTVLIQHRLRRSARPLVISRSRLQSVAHSLAPSAPRPCRAAGRSLASTAAPDHASVVCAAHSSCRDRSCAYTVREYWISPEDRHPTGSMPKQRRKRSRASKPRKQVAPEDERWYGIKGILDEREANGCVEYLVDWDDNIDTGEAYSPTWSIDVTEAALAEWEKEKAARDQGKEPEATPVQNGQGSRPPRSANWRHVKANALPLTRPRPACAEESDRPRNVPKLAYSDTPSEEPLPSITSRASVDSTEVLDSVPQDDPSDARPAQRFVVEFAKDSQFDPAEYLSATNTQTGDKSSQSLAELEDRDQRLAFASHISPRTIPDSQEPPGPTWSQCHISDPVLTPEDPVPDREHPAVVSQSHSIPSSIPDHQPGQSDSPTTEDQDLPTAATGTRSSSQLNTLNSARLVNTTAHTQPVESPVFLTQPQTNHTFAVPPTSSQSASPSHTAIEATPTEESQPSTESRRPIEQAYAELQDAQVVRQDSLGSELDAISGSHDTSHKQAATSSNSETSSEELGNTEKRSCQRDPSEEDMEESSFSDHPAPPKSRITAAEELSQLFNLDPAIIGPSSTEQHHAISVGSILTAPSDQSQPLAVESMQRMVDAACGTSNNPSSGTLIPDEAQHAQHSTVSPADISIQAESERAALPLMPSLASQGTASCNLYSSSAASVPMAQAPNEQGSSETSSDGGPGFGLMEHIVTLPFQASLRPFYDDTLLEYRPQVTQFGTVFNNETYVEPGEALVKKIDQLFNRLHNICDYPQDAVGTSLEDLPSSQLAKYSCDANPKFNFVSELLQGLKNDTSILIIARSVELLRLICYLTETLEVECICDAIGKPKSNFAASAARVTLALPSEDINGLDFDVVIGFDHSFSRSPVSKSLLSETRDTKRRPLALILVTTHSIEHIDLYVPEDLGLLERKNVLLSGIVRARKLMSDPHQGYPEPYQLANIFIEFLNGEIDAVIWEPVAVPDEILDNYVSSQSRSQMHVAATPEEREKGRKRKFDDPEDEYAKRMRILPLKESTVEANEPPMPDDIREMLAGSTTAEASINSTQVQVKVSLAVLQALAEKHAEYKRQIADNDIGAEYEAVISGLENRLKEYERTSSKMYASLRKSLEDRSKFEAEKLKAEADRRAAANLALRDNDKAQKRIAELESAVARLTASPDGSEEKTPLAKSEKLLKEAQDKVQMLEKRLENAHKDGEYVRNLYQEASTSASAFRAENNELKEQNDDFQKKTPDSLASVHRIQAESETHQYLRQIQELKAQVREREMELDRARDELRQLKNGRRETRQVSVPRSPRMGMMSPRPGRAYGGSASRGTSPAAAADAAAGMQFMSAQQPGNGRWNHLRD</sequence>
<feature type="compositionally biased region" description="Polar residues" evidence="1">
    <location>
        <begin position="339"/>
        <end position="348"/>
    </location>
</feature>
<feature type="compositionally biased region" description="Polar residues" evidence="1">
    <location>
        <begin position="386"/>
        <end position="400"/>
    </location>
</feature>
<evidence type="ECO:0000313" key="2">
    <source>
        <dbReference type="EMBL" id="PNY26077.1"/>
    </source>
</evidence>
<feature type="region of interest" description="Disordered" evidence="1">
    <location>
        <begin position="1379"/>
        <end position="1446"/>
    </location>
</feature>
<dbReference type="Gene3D" id="3.40.50.12360">
    <property type="match status" value="1"/>
</dbReference>
<feature type="compositionally biased region" description="Polar residues" evidence="1">
    <location>
        <begin position="775"/>
        <end position="786"/>
    </location>
</feature>
<feature type="compositionally biased region" description="Basic residues" evidence="1">
    <location>
        <begin position="194"/>
        <end position="207"/>
    </location>
</feature>
<proteinExistence type="predicted"/>
<gene>
    <name evidence="2" type="ORF">TCAP_03986</name>
</gene>
<feature type="compositionally biased region" description="Basic and acidic residues" evidence="1">
    <location>
        <begin position="265"/>
        <end position="278"/>
    </location>
</feature>
<feature type="region of interest" description="Disordered" evidence="1">
    <location>
        <begin position="1"/>
        <end position="37"/>
    </location>
</feature>
<feature type="compositionally biased region" description="Basic and acidic residues" evidence="1">
    <location>
        <begin position="617"/>
        <end position="627"/>
    </location>
</feature>
<evidence type="ECO:0000256" key="1">
    <source>
        <dbReference type="SAM" id="MobiDB-lite"/>
    </source>
</evidence>
<feature type="region of interest" description="Disordered" evidence="1">
    <location>
        <begin position="1081"/>
        <end position="1103"/>
    </location>
</feature>
<organism evidence="2 3">
    <name type="scientific">Tolypocladium capitatum</name>
    <dbReference type="NCBI Taxonomy" id="45235"/>
    <lineage>
        <taxon>Eukaryota</taxon>
        <taxon>Fungi</taxon>
        <taxon>Dikarya</taxon>
        <taxon>Ascomycota</taxon>
        <taxon>Pezizomycotina</taxon>
        <taxon>Sordariomycetes</taxon>
        <taxon>Hypocreomycetidae</taxon>
        <taxon>Hypocreales</taxon>
        <taxon>Ophiocordycipitaceae</taxon>
        <taxon>Tolypocladium</taxon>
    </lineage>
</organism>
<dbReference type="OrthoDB" id="3647690at2759"/>
<feature type="region of interest" description="Disordered" evidence="1">
    <location>
        <begin position="770"/>
        <end position="790"/>
    </location>
</feature>
<dbReference type="EMBL" id="NRSZ01000613">
    <property type="protein sequence ID" value="PNY26077.1"/>
    <property type="molecule type" value="Genomic_DNA"/>
</dbReference>
<feature type="region of interest" description="Disordered" evidence="1">
    <location>
        <begin position="184"/>
        <end position="212"/>
    </location>
</feature>
<reference evidence="2 3" key="1">
    <citation type="submission" date="2017-08" db="EMBL/GenBank/DDBJ databases">
        <title>Harnessing the power of phylogenomics to disentangle the directionality and signatures of interkingdom host jumping in the parasitic fungal genus Tolypocladium.</title>
        <authorList>
            <person name="Quandt C.A."/>
            <person name="Patterson W."/>
            <person name="Spatafora J.W."/>
        </authorList>
    </citation>
    <scope>NUCLEOTIDE SEQUENCE [LARGE SCALE GENOMIC DNA]</scope>
    <source>
        <strain evidence="2 3">CBS 113982</strain>
    </source>
</reference>
<evidence type="ECO:0000313" key="3">
    <source>
        <dbReference type="Proteomes" id="UP000236621"/>
    </source>
</evidence>
<feature type="region of interest" description="Disordered" evidence="1">
    <location>
        <begin position="265"/>
        <end position="564"/>
    </location>
</feature>
<comment type="caution">
    <text evidence="2">The sequence shown here is derived from an EMBL/GenBank/DDBJ whole genome shotgun (WGS) entry which is preliminary data.</text>
</comment>
<name>A0A2K3QEW0_9HYPO</name>
<keyword evidence="3" id="KW-1185">Reference proteome</keyword>
<dbReference type="InterPro" id="IPR038609">
    <property type="entry name" value="HDA1_su2/3_sf"/>
</dbReference>